<dbReference type="RefSeq" id="WP_203642772.1">
    <property type="nucleotide sequence ID" value="NZ_BOLN01000001.1"/>
</dbReference>
<comment type="caution">
    <text evidence="4">The sequence shown here is derived from an EMBL/GenBank/DDBJ whole genome shotgun (WGS) entry which is preliminary data.</text>
</comment>
<evidence type="ECO:0000259" key="3">
    <source>
        <dbReference type="PROSITE" id="PS50977"/>
    </source>
</evidence>
<gene>
    <name evidence="4" type="ORF">ACFQ44_00095</name>
</gene>
<dbReference type="InterPro" id="IPR001647">
    <property type="entry name" value="HTH_TetR"/>
</dbReference>
<dbReference type="Pfam" id="PF00440">
    <property type="entry name" value="TetR_N"/>
    <property type="match status" value="1"/>
</dbReference>
<dbReference type="PROSITE" id="PS01081">
    <property type="entry name" value="HTH_TETR_1"/>
    <property type="match status" value="1"/>
</dbReference>
<feature type="DNA-binding region" description="H-T-H motif" evidence="2">
    <location>
        <begin position="24"/>
        <end position="43"/>
    </location>
</feature>
<feature type="domain" description="HTH tetR-type" evidence="3">
    <location>
        <begin position="1"/>
        <end position="61"/>
    </location>
</feature>
<evidence type="ECO:0000313" key="5">
    <source>
        <dbReference type="Proteomes" id="UP001597189"/>
    </source>
</evidence>
<protein>
    <submittedName>
        <fullName evidence="4">TetR/AcrR family transcriptional regulator</fullName>
    </submittedName>
</protein>
<dbReference type="Gene3D" id="1.10.357.10">
    <property type="entry name" value="Tetracycline Repressor, domain 2"/>
    <property type="match status" value="1"/>
</dbReference>
<accession>A0ABW4CXR1</accession>
<dbReference type="InterPro" id="IPR023772">
    <property type="entry name" value="DNA-bd_HTH_TetR-type_CS"/>
</dbReference>
<name>A0ABW4CXR1_9LACO</name>
<reference evidence="5" key="1">
    <citation type="journal article" date="2019" name="Int. J. Syst. Evol. Microbiol.">
        <title>The Global Catalogue of Microorganisms (GCM) 10K type strain sequencing project: providing services to taxonomists for standard genome sequencing and annotation.</title>
        <authorList>
            <consortium name="The Broad Institute Genomics Platform"/>
            <consortium name="The Broad Institute Genome Sequencing Center for Infectious Disease"/>
            <person name="Wu L."/>
            <person name="Ma J."/>
        </authorList>
    </citation>
    <scope>NUCLEOTIDE SEQUENCE [LARGE SCALE GENOMIC DNA]</scope>
    <source>
        <strain evidence="5">CCM 8979</strain>
    </source>
</reference>
<evidence type="ECO:0000256" key="2">
    <source>
        <dbReference type="PROSITE-ProRule" id="PRU00335"/>
    </source>
</evidence>
<sequence>MINQKDLTIKLNHVILIQGFQKLSMSKLATAVGISRASLYLYFKNKDDIVQAVVDRHLKFIAEHPVPKQFSPATFLPIWLDSLLLMGSTTTTFTTDLRKGYPELSATFTAAYHDYFEQLRVYVGQAQTSQFIYDLYTPDYVIFQAKTLICGVLDQVRNRQLSLDQAGEYLESTLHFQLAGLLAPSSQAQLDVKQVAGFEATVLREFRETYALIV</sequence>
<proteinExistence type="predicted"/>
<dbReference type="SUPFAM" id="SSF46689">
    <property type="entry name" value="Homeodomain-like"/>
    <property type="match status" value="1"/>
</dbReference>
<evidence type="ECO:0000256" key="1">
    <source>
        <dbReference type="ARBA" id="ARBA00023125"/>
    </source>
</evidence>
<keyword evidence="5" id="KW-1185">Reference proteome</keyword>
<dbReference type="EMBL" id="JBHTOD010000001">
    <property type="protein sequence ID" value="MFD1454074.1"/>
    <property type="molecule type" value="Genomic_DNA"/>
</dbReference>
<keyword evidence="1 2" id="KW-0238">DNA-binding</keyword>
<dbReference type="InterPro" id="IPR009057">
    <property type="entry name" value="Homeodomain-like_sf"/>
</dbReference>
<organism evidence="4 5">
    <name type="scientific">Levilactobacillus lanxiensis</name>
    <dbReference type="NCBI Taxonomy" id="2799568"/>
    <lineage>
        <taxon>Bacteria</taxon>
        <taxon>Bacillati</taxon>
        <taxon>Bacillota</taxon>
        <taxon>Bacilli</taxon>
        <taxon>Lactobacillales</taxon>
        <taxon>Lactobacillaceae</taxon>
        <taxon>Levilactobacillus</taxon>
    </lineage>
</organism>
<dbReference type="Proteomes" id="UP001597189">
    <property type="component" value="Unassembled WGS sequence"/>
</dbReference>
<dbReference type="PROSITE" id="PS50977">
    <property type="entry name" value="HTH_TETR_2"/>
    <property type="match status" value="1"/>
</dbReference>
<evidence type="ECO:0000313" key="4">
    <source>
        <dbReference type="EMBL" id="MFD1454074.1"/>
    </source>
</evidence>